<dbReference type="EMBL" id="QAON01000006">
    <property type="protein sequence ID" value="PTQ89587.1"/>
    <property type="molecule type" value="Genomic_DNA"/>
</dbReference>
<feature type="chain" id="PRO_5015415033" description="DUF6160 domain-containing protein" evidence="1">
    <location>
        <begin position="23"/>
        <end position="338"/>
    </location>
</feature>
<keyword evidence="4" id="KW-1185">Reference proteome</keyword>
<name>A0A2T5IZV1_9GAMM</name>
<dbReference type="OrthoDB" id="6078536at2"/>
<accession>A0A2T5IZV1</accession>
<feature type="signal peptide" evidence="1">
    <location>
        <begin position="1"/>
        <end position="22"/>
    </location>
</feature>
<dbReference type="RefSeq" id="WP_107865544.1">
    <property type="nucleotide sequence ID" value="NZ_QAON01000006.1"/>
</dbReference>
<gene>
    <name evidence="3" type="ORF">C8N29_106118</name>
</gene>
<dbReference type="AlphaFoldDB" id="A0A2T5IZV1"/>
<dbReference type="Pfam" id="PF19657">
    <property type="entry name" value="DUF6160"/>
    <property type="match status" value="1"/>
</dbReference>
<keyword evidence="1" id="KW-0732">Signal</keyword>
<dbReference type="Proteomes" id="UP000244223">
    <property type="component" value="Unassembled WGS sequence"/>
</dbReference>
<evidence type="ECO:0000256" key="1">
    <source>
        <dbReference type="SAM" id="SignalP"/>
    </source>
</evidence>
<evidence type="ECO:0000313" key="3">
    <source>
        <dbReference type="EMBL" id="PTQ89587.1"/>
    </source>
</evidence>
<comment type="caution">
    <text evidence="3">The sequence shown here is derived from an EMBL/GenBank/DDBJ whole genome shotgun (WGS) entry which is preliminary data.</text>
</comment>
<organism evidence="3 4">
    <name type="scientific">Agitococcus lubricus</name>
    <dbReference type="NCBI Taxonomy" id="1077255"/>
    <lineage>
        <taxon>Bacteria</taxon>
        <taxon>Pseudomonadati</taxon>
        <taxon>Pseudomonadota</taxon>
        <taxon>Gammaproteobacteria</taxon>
        <taxon>Moraxellales</taxon>
        <taxon>Moraxellaceae</taxon>
        <taxon>Agitococcus</taxon>
    </lineage>
</organism>
<sequence>MKALKKLALVSAVSMISAGAFAMEAMDDESMAAATGQDGITILISPGTITTAAATGTYGVSAGQVSALDAGGIAGTLKGLTISQIVVHDDDGIATRGDSGALVIGDGTAADSTAVLADDTSAIQVLIDMVGNANGDATADDPMLNVAITTPDLLIKTGDIYVANSNAVADEVAVGRDTNSDGDATDAEVNGSTHNNRVRILNGLEIKMGGSTTTIQLGNEAQGAMIVANSTLVGGLTINNFELFDANSGGSIQASSLSMTNAGGANLTVNARVDAFGAAAPLGEGLYVTISQFGDAVNGADLALNNVAIGATGTTNIIGDVQILGLNVSGTTMVIRGH</sequence>
<dbReference type="InterPro" id="IPR046158">
    <property type="entry name" value="DUF6160"/>
</dbReference>
<evidence type="ECO:0000313" key="4">
    <source>
        <dbReference type="Proteomes" id="UP000244223"/>
    </source>
</evidence>
<evidence type="ECO:0000259" key="2">
    <source>
        <dbReference type="Pfam" id="PF19657"/>
    </source>
</evidence>
<feature type="domain" description="DUF6160" evidence="2">
    <location>
        <begin position="1"/>
        <end position="45"/>
    </location>
</feature>
<proteinExistence type="predicted"/>
<reference evidence="3 4" key="1">
    <citation type="submission" date="2018-04" db="EMBL/GenBank/DDBJ databases">
        <title>Genomic Encyclopedia of Archaeal and Bacterial Type Strains, Phase II (KMG-II): from individual species to whole genera.</title>
        <authorList>
            <person name="Goeker M."/>
        </authorList>
    </citation>
    <scope>NUCLEOTIDE SEQUENCE [LARGE SCALE GENOMIC DNA]</scope>
    <source>
        <strain evidence="3 4">DSM 5822</strain>
    </source>
</reference>
<protein>
    <recommendedName>
        <fullName evidence="2">DUF6160 domain-containing protein</fullName>
    </recommendedName>
</protein>